<evidence type="ECO:0000256" key="1">
    <source>
        <dbReference type="SAM" id="Phobius"/>
    </source>
</evidence>
<sequence length="71" mass="7615">GIIGLIIGGILLVIAGFIVSFSVDTPIARPQIVIKREAQPFKSQAKKYCLFCGAEIKLDSTFCNGCGNKIE</sequence>
<feature type="transmembrane region" description="Helical" evidence="1">
    <location>
        <begin position="6"/>
        <end position="27"/>
    </location>
</feature>
<dbReference type="EMBL" id="BART01024111">
    <property type="protein sequence ID" value="GAH00723.1"/>
    <property type="molecule type" value="Genomic_DNA"/>
</dbReference>
<dbReference type="InterPro" id="IPR026870">
    <property type="entry name" value="Zinc_ribbon_dom"/>
</dbReference>
<gene>
    <name evidence="3" type="ORF">S01H4_43668</name>
</gene>
<comment type="caution">
    <text evidence="3">The sequence shown here is derived from an EMBL/GenBank/DDBJ whole genome shotgun (WGS) entry which is preliminary data.</text>
</comment>
<keyword evidence="1" id="KW-0812">Transmembrane</keyword>
<evidence type="ECO:0000259" key="2">
    <source>
        <dbReference type="Pfam" id="PF13240"/>
    </source>
</evidence>
<accession>X1DWF6</accession>
<dbReference type="Pfam" id="PF13240">
    <property type="entry name" value="Zn_Ribbon_1"/>
    <property type="match status" value="1"/>
</dbReference>
<reference evidence="3" key="1">
    <citation type="journal article" date="2014" name="Front. Microbiol.">
        <title>High frequency of phylogenetically diverse reductive dehalogenase-homologous genes in deep subseafloor sedimentary metagenomes.</title>
        <authorList>
            <person name="Kawai M."/>
            <person name="Futagami T."/>
            <person name="Toyoda A."/>
            <person name="Takaki Y."/>
            <person name="Nishi S."/>
            <person name="Hori S."/>
            <person name="Arai W."/>
            <person name="Tsubouchi T."/>
            <person name="Morono Y."/>
            <person name="Uchiyama I."/>
            <person name="Ito T."/>
            <person name="Fujiyama A."/>
            <person name="Inagaki F."/>
            <person name="Takami H."/>
        </authorList>
    </citation>
    <scope>NUCLEOTIDE SEQUENCE</scope>
    <source>
        <strain evidence="3">Expedition CK06-06</strain>
    </source>
</reference>
<name>X1DWF6_9ZZZZ</name>
<protein>
    <recommendedName>
        <fullName evidence="2">Zinc-ribbon domain-containing protein</fullName>
    </recommendedName>
</protein>
<feature type="non-terminal residue" evidence="3">
    <location>
        <position position="1"/>
    </location>
</feature>
<organism evidence="3">
    <name type="scientific">marine sediment metagenome</name>
    <dbReference type="NCBI Taxonomy" id="412755"/>
    <lineage>
        <taxon>unclassified sequences</taxon>
        <taxon>metagenomes</taxon>
        <taxon>ecological metagenomes</taxon>
    </lineage>
</organism>
<proteinExistence type="predicted"/>
<keyword evidence="1" id="KW-1133">Transmembrane helix</keyword>
<evidence type="ECO:0000313" key="3">
    <source>
        <dbReference type="EMBL" id="GAH00723.1"/>
    </source>
</evidence>
<dbReference type="AlphaFoldDB" id="X1DWF6"/>
<feature type="domain" description="Zinc-ribbon" evidence="2">
    <location>
        <begin position="48"/>
        <end position="69"/>
    </location>
</feature>
<keyword evidence="1" id="KW-0472">Membrane</keyword>